<feature type="compositionally biased region" description="Basic and acidic residues" evidence="1">
    <location>
        <begin position="12"/>
        <end position="31"/>
    </location>
</feature>
<sequence length="66" mass="7568">MTLLITLTAHSHGHDHDEEQSTTEESEHDHDHFGIQNQSRIIELFHVTLSDQNPFTNAKILRIHSG</sequence>
<proteinExistence type="predicted"/>
<evidence type="ECO:0000313" key="2">
    <source>
        <dbReference type="EMBL" id="CAG7817676.1"/>
    </source>
</evidence>
<name>A0A8J2P7K9_9HEXA</name>
<dbReference type="EMBL" id="CAJVCH010400654">
    <property type="protein sequence ID" value="CAG7817676.1"/>
    <property type="molecule type" value="Genomic_DNA"/>
</dbReference>
<organism evidence="2 3">
    <name type="scientific">Allacma fusca</name>
    <dbReference type="NCBI Taxonomy" id="39272"/>
    <lineage>
        <taxon>Eukaryota</taxon>
        <taxon>Metazoa</taxon>
        <taxon>Ecdysozoa</taxon>
        <taxon>Arthropoda</taxon>
        <taxon>Hexapoda</taxon>
        <taxon>Collembola</taxon>
        <taxon>Symphypleona</taxon>
        <taxon>Sminthuridae</taxon>
        <taxon>Allacma</taxon>
    </lineage>
</organism>
<protein>
    <submittedName>
        <fullName evidence="2">Uncharacterized protein</fullName>
    </submittedName>
</protein>
<dbReference type="AlphaFoldDB" id="A0A8J2P7K9"/>
<keyword evidence="3" id="KW-1185">Reference proteome</keyword>
<accession>A0A8J2P7K9</accession>
<gene>
    <name evidence="2" type="ORF">AFUS01_LOCUS28228</name>
</gene>
<reference evidence="2" key="1">
    <citation type="submission" date="2021-06" db="EMBL/GenBank/DDBJ databases">
        <authorList>
            <person name="Hodson N. C."/>
            <person name="Mongue J. A."/>
            <person name="Jaron S. K."/>
        </authorList>
    </citation>
    <scope>NUCLEOTIDE SEQUENCE</scope>
</reference>
<evidence type="ECO:0000313" key="3">
    <source>
        <dbReference type="Proteomes" id="UP000708208"/>
    </source>
</evidence>
<dbReference type="Proteomes" id="UP000708208">
    <property type="component" value="Unassembled WGS sequence"/>
</dbReference>
<feature type="region of interest" description="Disordered" evidence="1">
    <location>
        <begin position="1"/>
        <end position="31"/>
    </location>
</feature>
<comment type="caution">
    <text evidence="2">The sequence shown here is derived from an EMBL/GenBank/DDBJ whole genome shotgun (WGS) entry which is preliminary data.</text>
</comment>
<evidence type="ECO:0000256" key="1">
    <source>
        <dbReference type="SAM" id="MobiDB-lite"/>
    </source>
</evidence>